<name>A0A4Y9F236_9MICC</name>
<dbReference type="Pfam" id="PF01497">
    <property type="entry name" value="Peripla_BP_2"/>
    <property type="match status" value="1"/>
</dbReference>
<dbReference type="OrthoDB" id="9797736at2"/>
<reference evidence="3 4" key="1">
    <citation type="submission" date="2019-03" db="EMBL/GenBank/DDBJ databases">
        <title>Diversity of the mouse oral microbiome.</title>
        <authorList>
            <person name="Joseph S."/>
            <person name="Aduse-Opoku J."/>
            <person name="Curtis M."/>
            <person name="Wade W."/>
            <person name="Hashim A."/>
        </authorList>
    </citation>
    <scope>NUCLEOTIDE SEQUENCE [LARGE SCALE GENOMIC DNA]</scope>
    <source>
        <strain evidence="4">irhom_31</strain>
    </source>
</reference>
<evidence type="ECO:0000259" key="2">
    <source>
        <dbReference type="PROSITE" id="PS50983"/>
    </source>
</evidence>
<dbReference type="InterPro" id="IPR050902">
    <property type="entry name" value="ABC_Transporter_SBP"/>
</dbReference>
<dbReference type="AlphaFoldDB" id="A0A4Y9F236"/>
<comment type="similarity">
    <text evidence="1">Belongs to the bacterial solute-binding protein 8 family.</text>
</comment>
<evidence type="ECO:0000313" key="3">
    <source>
        <dbReference type="EMBL" id="TFU20912.1"/>
    </source>
</evidence>
<dbReference type="PROSITE" id="PS50983">
    <property type="entry name" value="FE_B12_PBP"/>
    <property type="match status" value="1"/>
</dbReference>
<dbReference type="SUPFAM" id="SSF53807">
    <property type="entry name" value="Helical backbone' metal receptor"/>
    <property type="match status" value="1"/>
</dbReference>
<feature type="domain" description="Fe/B12 periplasmic-binding" evidence="2">
    <location>
        <begin position="68"/>
        <end position="331"/>
    </location>
</feature>
<dbReference type="Proteomes" id="UP000297951">
    <property type="component" value="Unassembled WGS sequence"/>
</dbReference>
<dbReference type="InterPro" id="IPR002491">
    <property type="entry name" value="ABC_transptr_periplasmic_BD"/>
</dbReference>
<gene>
    <name evidence="3" type="ORF">E4U03_10375</name>
</gene>
<dbReference type="Gene3D" id="3.40.50.1980">
    <property type="entry name" value="Nitrogenase molybdenum iron protein domain"/>
    <property type="match status" value="2"/>
</dbReference>
<sequence length="331" mass="33802">MHRTALQQAEDYLKANAVENPKSLTGLATAASVPDVLPIENPQAPQLPVTVTDFQGTEVTVTSADRILALDMYGTLAQTVVALGLGDNLVGRVTSSTETTLADLPLVTQNGHDISAEAVLSLAPTVVLMDITNGPLEITEQLRSAGVTVVHFDPSRSLSQVVPQIEAVAQALGVPDAGTQLGARVQAEIDSALATIAEVAPQDSAQKVGMAFLYVRGTAGVFFILGDGSGADELITALGGRDVASEGGASGTVPANAEALSRANPDLILTMTGGVESTGGIEAFFARPGVAETTAGANQRVVDMADGQVLSFGPNSAAVLLSLATAIYTQQ</sequence>
<accession>A0A4Y9F236</accession>
<protein>
    <submittedName>
        <fullName evidence="3">Hemin receptor</fullName>
    </submittedName>
</protein>
<dbReference type="PANTHER" id="PTHR30535">
    <property type="entry name" value="VITAMIN B12-BINDING PROTEIN"/>
    <property type="match status" value="1"/>
</dbReference>
<comment type="caution">
    <text evidence="3">The sequence shown here is derived from an EMBL/GenBank/DDBJ whole genome shotgun (WGS) entry which is preliminary data.</text>
</comment>
<organism evidence="3 4">
    <name type="scientific">Rothia nasimurium</name>
    <dbReference type="NCBI Taxonomy" id="85336"/>
    <lineage>
        <taxon>Bacteria</taxon>
        <taxon>Bacillati</taxon>
        <taxon>Actinomycetota</taxon>
        <taxon>Actinomycetes</taxon>
        <taxon>Micrococcales</taxon>
        <taxon>Micrococcaceae</taxon>
        <taxon>Rothia</taxon>
    </lineage>
</organism>
<evidence type="ECO:0000313" key="4">
    <source>
        <dbReference type="Proteomes" id="UP000297951"/>
    </source>
</evidence>
<dbReference type="PANTHER" id="PTHR30535:SF4">
    <property type="entry name" value="HEMIN-BINDING PERIPLASMIC PROTEIN HMUT"/>
    <property type="match status" value="1"/>
</dbReference>
<evidence type="ECO:0000256" key="1">
    <source>
        <dbReference type="ARBA" id="ARBA00008814"/>
    </source>
</evidence>
<keyword evidence="3" id="KW-0675">Receptor</keyword>
<dbReference type="EMBL" id="SPQC01000044">
    <property type="protein sequence ID" value="TFU20912.1"/>
    <property type="molecule type" value="Genomic_DNA"/>
</dbReference>
<proteinExistence type="inferred from homology"/>